<keyword evidence="4 6" id="KW-0067">ATP-binding</keyword>
<dbReference type="SUPFAM" id="SSF52540">
    <property type="entry name" value="P-loop containing nucleoside triphosphate hydrolases"/>
    <property type="match status" value="1"/>
</dbReference>
<evidence type="ECO:0000256" key="1">
    <source>
        <dbReference type="ARBA" id="ARBA00005417"/>
    </source>
</evidence>
<name>A0A6B0YV53_9CHLR</name>
<evidence type="ECO:0000256" key="2">
    <source>
        <dbReference type="ARBA" id="ARBA00022448"/>
    </source>
</evidence>
<keyword evidence="3" id="KW-0547">Nucleotide-binding</keyword>
<dbReference type="SMART" id="SM00382">
    <property type="entry name" value="AAA"/>
    <property type="match status" value="1"/>
</dbReference>
<evidence type="ECO:0000313" key="6">
    <source>
        <dbReference type="EMBL" id="MXY94996.1"/>
    </source>
</evidence>
<dbReference type="InterPro" id="IPR027417">
    <property type="entry name" value="P-loop_NTPase"/>
</dbReference>
<dbReference type="PANTHER" id="PTHR43776">
    <property type="entry name" value="TRANSPORT ATP-BINDING PROTEIN"/>
    <property type="match status" value="1"/>
</dbReference>
<comment type="caution">
    <text evidence="6">The sequence shown here is derived from an EMBL/GenBank/DDBJ whole genome shotgun (WGS) entry which is preliminary data.</text>
</comment>
<accession>A0A6B0YV53</accession>
<dbReference type="CDD" id="cd03257">
    <property type="entry name" value="ABC_NikE_OppD_transporters"/>
    <property type="match status" value="1"/>
</dbReference>
<evidence type="ECO:0000256" key="4">
    <source>
        <dbReference type="ARBA" id="ARBA00022840"/>
    </source>
</evidence>
<dbReference type="EMBL" id="VXRG01000131">
    <property type="protein sequence ID" value="MXY94996.1"/>
    <property type="molecule type" value="Genomic_DNA"/>
</dbReference>
<evidence type="ECO:0000256" key="3">
    <source>
        <dbReference type="ARBA" id="ARBA00022741"/>
    </source>
</evidence>
<sequence>MTAVTAHAGEKMQQKDMTRPLLEGKDISVTFGRGAEAFDAVRAASVTVHGGEAVGIVGESGSGKTTLARALVGLQRPSAGEVWLEGQPLFSAGTEQRMPRSERWKTQMIFQDPYSSLNPRMRVWQAVAEAVQVWQNLSGAEARMEALRLLNAMGISDDQARQFPKSLSGGQRQRVSVARALAPDPKVLIADEPTSSIDQSAQAQLLNLLRRLQSERGLAIIFISHDLGLVRYLTSRVYVMQKGDIVEAGKTQDVLERPQHSYTQLLIDSIPGR</sequence>
<dbReference type="PROSITE" id="PS50893">
    <property type="entry name" value="ABC_TRANSPORTER_2"/>
    <property type="match status" value="1"/>
</dbReference>
<protein>
    <submittedName>
        <fullName evidence="6">ABC transporter ATP-binding protein</fullName>
    </submittedName>
</protein>
<reference evidence="6" key="1">
    <citation type="submission" date="2019-09" db="EMBL/GenBank/DDBJ databases">
        <title>Characterisation of the sponge microbiome using genome-centric metagenomics.</title>
        <authorList>
            <person name="Engelberts J.P."/>
            <person name="Robbins S.J."/>
            <person name="De Goeij J.M."/>
            <person name="Aranda M."/>
            <person name="Bell S.C."/>
            <person name="Webster N.S."/>
        </authorList>
    </citation>
    <scope>NUCLEOTIDE SEQUENCE</scope>
    <source>
        <strain evidence="6">SB0664_bin_27</strain>
    </source>
</reference>
<dbReference type="InterPro" id="IPR003439">
    <property type="entry name" value="ABC_transporter-like_ATP-bd"/>
</dbReference>
<feature type="domain" description="ABC transporter" evidence="5">
    <location>
        <begin position="22"/>
        <end position="267"/>
    </location>
</feature>
<organism evidence="6">
    <name type="scientific">Caldilineaceae bacterium SB0664_bin_27</name>
    <dbReference type="NCBI Taxonomy" id="2605260"/>
    <lineage>
        <taxon>Bacteria</taxon>
        <taxon>Bacillati</taxon>
        <taxon>Chloroflexota</taxon>
        <taxon>Caldilineae</taxon>
        <taxon>Caldilineales</taxon>
        <taxon>Caldilineaceae</taxon>
    </lineage>
</organism>
<dbReference type="AlphaFoldDB" id="A0A6B0YV53"/>
<comment type="similarity">
    <text evidence="1">Belongs to the ABC transporter superfamily.</text>
</comment>
<dbReference type="Pfam" id="PF08352">
    <property type="entry name" value="oligo_HPY"/>
    <property type="match status" value="1"/>
</dbReference>
<dbReference type="GO" id="GO:0055085">
    <property type="term" value="P:transmembrane transport"/>
    <property type="evidence" value="ECO:0007669"/>
    <property type="project" value="UniProtKB-ARBA"/>
</dbReference>
<dbReference type="InterPro" id="IPR013563">
    <property type="entry name" value="Oligopep_ABC_C"/>
</dbReference>
<dbReference type="GO" id="GO:0015833">
    <property type="term" value="P:peptide transport"/>
    <property type="evidence" value="ECO:0007669"/>
    <property type="project" value="InterPro"/>
</dbReference>
<dbReference type="GO" id="GO:0005524">
    <property type="term" value="F:ATP binding"/>
    <property type="evidence" value="ECO:0007669"/>
    <property type="project" value="UniProtKB-KW"/>
</dbReference>
<dbReference type="InterPro" id="IPR003593">
    <property type="entry name" value="AAA+_ATPase"/>
</dbReference>
<dbReference type="Pfam" id="PF00005">
    <property type="entry name" value="ABC_tran"/>
    <property type="match status" value="1"/>
</dbReference>
<dbReference type="Gene3D" id="3.40.50.300">
    <property type="entry name" value="P-loop containing nucleotide triphosphate hydrolases"/>
    <property type="match status" value="1"/>
</dbReference>
<dbReference type="PROSITE" id="PS00211">
    <property type="entry name" value="ABC_TRANSPORTER_1"/>
    <property type="match status" value="1"/>
</dbReference>
<evidence type="ECO:0000259" key="5">
    <source>
        <dbReference type="PROSITE" id="PS50893"/>
    </source>
</evidence>
<keyword evidence="2" id="KW-0813">Transport</keyword>
<dbReference type="PANTHER" id="PTHR43776:SF7">
    <property type="entry name" value="D,D-DIPEPTIDE TRANSPORT ATP-BINDING PROTEIN DDPF-RELATED"/>
    <property type="match status" value="1"/>
</dbReference>
<proteinExistence type="inferred from homology"/>
<dbReference type="InterPro" id="IPR017871">
    <property type="entry name" value="ABC_transporter-like_CS"/>
</dbReference>
<gene>
    <name evidence="6" type="ORF">F4Y42_16270</name>
</gene>
<dbReference type="InterPro" id="IPR050319">
    <property type="entry name" value="ABC_transp_ATP-bind"/>
</dbReference>
<dbReference type="GO" id="GO:0016887">
    <property type="term" value="F:ATP hydrolysis activity"/>
    <property type="evidence" value="ECO:0007669"/>
    <property type="project" value="InterPro"/>
</dbReference>